<proteinExistence type="predicted"/>
<gene>
    <name evidence="3" type="ORF">CC86DRAFT_458657</name>
</gene>
<feature type="compositionally biased region" description="Low complexity" evidence="1">
    <location>
        <begin position="78"/>
        <end position="97"/>
    </location>
</feature>
<reference evidence="3" key="1">
    <citation type="journal article" date="2020" name="Stud. Mycol.">
        <title>101 Dothideomycetes genomes: a test case for predicting lifestyles and emergence of pathogens.</title>
        <authorList>
            <person name="Haridas S."/>
            <person name="Albert R."/>
            <person name="Binder M."/>
            <person name="Bloem J."/>
            <person name="Labutti K."/>
            <person name="Salamov A."/>
            <person name="Andreopoulos B."/>
            <person name="Baker S."/>
            <person name="Barry K."/>
            <person name="Bills G."/>
            <person name="Bluhm B."/>
            <person name="Cannon C."/>
            <person name="Castanera R."/>
            <person name="Culley D."/>
            <person name="Daum C."/>
            <person name="Ezra D."/>
            <person name="Gonzalez J."/>
            <person name="Henrissat B."/>
            <person name="Kuo A."/>
            <person name="Liang C."/>
            <person name="Lipzen A."/>
            <person name="Lutzoni F."/>
            <person name="Magnuson J."/>
            <person name="Mondo S."/>
            <person name="Nolan M."/>
            <person name="Ohm R."/>
            <person name="Pangilinan J."/>
            <person name="Park H.-J."/>
            <person name="Ramirez L."/>
            <person name="Alfaro M."/>
            <person name="Sun H."/>
            <person name="Tritt A."/>
            <person name="Yoshinaga Y."/>
            <person name="Zwiers L.-H."/>
            <person name="Turgeon B."/>
            <person name="Goodwin S."/>
            <person name="Spatafora J."/>
            <person name="Crous P."/>
            <person name="Grigoriev I."/>
        </authorList>
    </citation>
    <scope>NUCLEOTIDE SEQUENCE</scope>
    <source>
        <strain evidence="3">CBS 113818</strain>
    </source>
</reference>
<feature type="signal peptide" evidence="2">
    <location>
        <begin position="1"/>
        <end position="19"/>
    </location>
</feature>
<name>A0A6A6ZM11_9PLEO</name>
<sequence length="196" mass="20810">MKSTLLAAVLLALVSLALAGPPQKAPTWREQLCRGKGWRSYPWCHDNGCKKGPYGYGECTPTPTPTSVSSSSAVASSTTISSSSSTQGPSSTTSSSPTPSPTGPTSCEDLQPTYTTPDQRVFNLQCGGYYRFNNEDLLGTVTRNTFRACVDYCDTFSNCFLVDYQVSNGLCYAASRGSPGLINSVEFQSATNGPPP</sequence>
<evidence type="ECO:0000313" key="3">
    <source>
        <dbReference type="EMBL" id="KAF2822151.1"/>
    </source>
</evidence>
<keyword evidence="4" id="KW-1185">Reference proteome</keyword>
<dbReference type="AlphaFoldDB" id="A0A6A6ZM11"/>
<organism evidence="3 4">
    <name type="scientific">Ophiobolus disseminans</name>
    <dbReference type="NCBI Taxonomy" id="1469910"/>
    <lineage>
        <taxon>Eukaryota</taxon>
        <taxon>Fungi</taxon>
        <taxon>Dikarya</taxon>
        <taxon>Ascomycota</taxon>
        <taxon>Pezizomycotina</taxon>
        <taxon>Dothideomycetes</taxon>
        <taxon>Pleosporomycetidae</taxon>
        <taxon>Pleosporales</taxon>
        <taxon>Pleosporineae</taxon>
        <taxon>Phaeosphaeriaceae</taxon>
        <taxon>Ophiobolus</taxon>
    </lineage>
</organism>
<feature type="region of interest" description="Disordered" evidence="1">
    <location>
        <begin position="78"/>
        <end position="112"/>
    </location>
</feature>
<dbReference type="EMBL" id="MU006235">
    <property type="protein sequence ID" value="KAF2822151.1"/>
    <property type="molecule type" value="Genomic_DNA"/>
</dbReference>
<evidence type="ECO:0000313" key="4">
    <source>
        <dbReference type="Proteomes" id="UP000799424"/>
    </source>
</evidence>
<evidence type="ECO:0008006" key="5">
    <source>
        <dbReference type="Google" id="ProtNLM"/>
    </source>
</evidence>
<dbReference type="Proteomes" id="UP000799424">
    <property type="component" value="Unassembled WGS sequence"/>
</dbReference>
<accession>A0A6A6ZM11</accession>
<keyword evidence="2" id="KW-0732">Signal</keyword>
<evidence type="ECO:0000256" key="2">
    <source>
        <dbReference type="SAM" id="SignalP"/>
    </source>
</evidence>
<protein>
    <recommendedName>
        <fullName evidence="5">Apple domain-containing protein</fullName>
    </recommendedName>
</protein>
<feature type="chain" id="PRO_5025572283" description="Apple domain-containing protein" evidence="2">
    <location>
        <begin position="20"/>
        <end position="196"/>
    </location>
</feature>
<evidence type="ECO:0000256" key="1">
    <source>
        <dbReference type="SAM" id="MobiDB-lite"/>
    </source>
</evidence>